<evidence type="ECO:0000313" key="2">
    <source>
        <dbReference type="EMBL" id="MCL6217793.1"/>
    </source>
</evidence>
<dbReference type="PANTHER" id="PTHR47786">
    <property type="entry name" value="ALPHA-1,4-GLUCAN:MALTOSE-1-PHOSPHATE MALTOSYLTRANSFERASE"/>
    <property type="match status" value="1"/>
</dbReference>
<dbReference type="InterPro" id="IPR017853">
    <property type="entry name" value="GH"/>
</dbReference>
<protein>
    <submittedName>
        <fullName evidence="2">Alpha-amylase</fullName>
    </submittedName>
</protein>
<dbReference type="PROSITE" id="PS51257">
    <property type="entry name" value="PROKAR_LIPOPROTEIN"/>
    <property type="match status" value="1"/>
</dbReference>
<gene>
    <name evidence="2" type="ORF">L1967_05735</name>
</gene>
<dbReference type="AlphaFoldDB" id="A0A9X1ZU54"/>
<sequence length="482" mass="55662">MKRFIIAALAVSMLAACKNETSEKKVNNKNEKAEKLAPINDSILGQSVIYEANIRQYSPEGTFNEFTKDIPQLKELGVKVIWLMPVYPISAVKRKAADGRFAEEIEDPKEREKILGSYYAISDYTGINPEFGTLEDFQKLVKTAHDNGIYVILDWVANHTGWDHVWIKEHPEFYTKNEAGEIIDPINPETGESWGWTDVADLNYDNKALWTEMRKDMRYWVEEQNIDGFRCDVAGEVPTEFWESAVEEIKQVKPIFMLAESEDKDLFEAAFDMGYNWEGHHILNAIAQGKQNAKDLSDYIKKIDTTYQQDDYLMNFVTNHDENSWSGSVNERMGDAAEVMTALIFTLPGMPLIYSGQEYDMQKRLRFFEKDTIPHQQNKFWPILSKLGTLKNESPALDGSKTPAEFIEIQNSDEHSIFSFVRKKGEDQIIFIGNLTNSVKSFSIAIDGQFIDYMNNEKVFEIKKNQQFKFSPWEYKILIIRQ</sequence>
<dbReference type="SUPFAM" id="SSF51445">
    <property type="entry name" value="(Trans)glycosidases"/>
    <property type="match status" value="1"/>
</dbReference>
<comment type="caution">
    <text evidence="2">The sequence shown here is derived from an EMBL/GenBank/DDBJ whole genome shotgun (WGS) entry which is preliminary data.</text>
</comment>
<accession>A0A9X1ZU54</accession>
<dbReference type="Gene3D" id="2.60.40.1180">
    <property type="entry name" value="Golgi alpha-mannosidase II"/>
    <property type="match status" value="1"/>
</dbReference>
<organism evidence="2 3">
    <name type="scientific">Zunongwangia pacifica</name>
    <dbReference type="NCBI Taxonomy" id="2911062"/>
    <lineage>
        <taxon>Bacteria</taxon>
        <taxon>Pseudomonadati</taxon>
        <taxon>Bacteroidota</taxon>
        <taxon>Flavobacteriia</taxon>
        <taxon>Flavobacteriales</taxon>
        <taxon>Flavobacteriaceae</taxon>
        <taxon>Zunongwangia</taxon>
    </lineage>
</organism>
<dbReference type="GO" id="GO:0005975">
    <property type="term" value="P:carbohydrate metabolic process"/>
    <property type="evidence" value="ECO:0007669"/>
    <property type="project" value="InterPro"/>
</dbReference>
<dbReference type="SUPFAM" id="SSF51011">
    <property type="entry name" value="Glycosyl hydrolase domain"/>
    <property type="match status" value="1"/>
</dbReference>
<dbReference type="SMART" id="SM00642">
    <property type="entry name" value="Aamy"/>
    <property type="match status" value="1"/>
</dbReference>
<dbReference type="InterPro" id="IPR013780">
    <property type="entry name" value="Glyco_hydro_b"/>
</dbReference>
<dbReference type="Gene3D" id="3.20.20.80">
    <property type="entry name" value="Glycosidases"/>
    <property type="match status" value="1"/>
</dbReference>
<proteinExistence type="predicted"/>
<dbReference type="Pfam" id="PF00128">
    <property type="entry name" value="Alpha-amylase"/>
    <property type="match status" value="1"/>
</dbReference>
<keyword evidence="3" id="KW-1185">Reference proteome</keyword>
<reference evidence="2" key="1">
    <citation type="submission" date="2022-01" db="EMBL/GenBank/DDBJ databases">
        <title>Genome sequencing of Zunongwangia sp. M21534 genome.</title>
        <authorList>
            <person name="Chen Y."/>
            <person name="Dong C."/>
            <person name="Shao Z."/>
        </authorList>
    </citation>
    <scope>NUCLEOTIDE SEQUENCE</scope>
    <source>
        <strain evidence="2">MCCC M21534</strain>
    </source>
</reference>
<dbReference type="Proteomes" id="UP001139521">
    <property type="component" value="Unassembled WGS sequence"/>
</dbReference>
<dbReference type="CDD" id="cd11313">
    <property type="entry name" value="AmyAc_arch_bac_AmyA"/>
    <property type="match status" value="1"/>
</dbReference>
<dbReference type="PANTHER" id="PTHR47786:SF2">
    <property type="entry name" value="GLYCOSYL HYDROLASE FAMILY 13 CATALYTIC DOMAIN-CONTAINING PROTEIN"/>
    <property type="match status" value="1"/>
</dbReference>
<dbReference type="InterPro" id="IPR006047">
    <property type="entry name" value="GH13_cat_dom"/>
</dbReference>
<feature type="domain" description="Glycosyl hydrolase family 13 catalytic" evidence="1">
    <location>
        <begin position="42"/>
        <end position="391"/>
    </location>
</feature>
<evidence type="ECO:0000313" key="3">
    <source>
        <dbReference type="Proteomes" id="UP001139521"/>
    </source>
</evidence>
<dbReference type="EMBL" id="JAKHSK010000006">
    <property type="protein sequence ID" value="MCL6217793.1"/>
    <property type="molecule type" value="Genomic_DNA"/>
</dbReference>
<dbReference type="RefSeq" id="WP_249600770.1">
    <property type="nucleotide sequence ID" value="NZ_JAKHSK010000006.1"/>
</dbReference>
<evidence type="ECO:0000259" key="1">
    <source>
        <dbReference type="SMART" id="SM00642"/>
    </source>
</evidence>
<name>A0A9X1ZU54_9FLAO</name>